<dbReference type="SUPFAM" id="SSF103473">
    <property type="entry name" value="MFS general substrate transporter"/>
    <property type="match status" value="1"/>
</dbReference>
<accession>A0A177SVC5</accession>
<keyword evidence="4 6" id="KW-1133">Transmembrane helix</keyword>
<protein>
    <recommendedName>
        <fullName evidence="7">Major facilitator superfamily (MFS) profile domain-containing protein</fullName>
    </recommendedName>
</protein>
<dbReference type="PANTHER" id="PTHR23505:SF79">
    <property type="entry name" value="PROTEIN SPINSTER"/>
    <property type="match status" value="1"/>
</dbReference>
<evidence type="ECO:0000256" key="2">
    <source>
        <dbReference type="ARBA" id="ARBA00022448"/>
    </source>
</evidence>
<evidence type="ECO:0000259" key="7">
    <source>
        <dbReference type="PROSITE" id="PS50850"/>
    </source>
</evidence>
<reference evidence="8 9" key="1">
    <citation type="submission" date="2016-03" db="EMBL/GenBank/DDBJ databases">
        <title>Draft Genome Assembly of Pseudomonas putida strain CBF10-2.</title>
        <authorList>
            <person name="Iyer R.S."/>
            <person name="Damania A."/>
        </authorList>
    </citation>
    <scope>NUCLEOTIDE SEQUENCE [LARGE SCALE GENOMIC DNA]</scope>
    <source>
        <strain evidence="8 9">CBF10-2</strain>
    </source>
</reference>
<dbReference type="GO" id="GO:0022857">
    <property type="term" value="F:transmembrane transporter activity"/>
    <property type="evidence" value="ECO:0007669"/>
    <property type="project" value="InterPro"/>
</dbReference>
<comment type="subcellular location">
    <subcellularLocation>
        <location evidence="1">Membrane</location>
        <topology evidence="1">Multi-pass membrane protein</topology>
    </subcellularLocation>
</comment>
<feature type="transmembrane region" description="Helical" evidence="6">
    <location>
        <begin position="389"/>
        <end position="408"/>
    </location>
</feature>
<sequence>MTGVLFLLYWLSLLDRLVISLLVAPIRRDLGISDFELSLLQGFAFGAFYAVCGLPLGWLVDRFSRRWVIFGGVTVWTLATVFCGAAHNYWQLFLARIGVGAGEAALSPAAYSLMADSFPAHRLTTALAIYSLGSLFGTGMAYLMGGLIVELVVTHDVVLLPILGEIRSWQMVFVVIGLPGILLGLLVFTFKDPGRRRTAGTPRQSRDVVGEVLGYLRRHRTFFLCHHGGFTLCVMAVTGLALWAPTYLARTFAWSPGQIGTWLGVVGTLGGVIGAVLCGQLIDAQVAKGKRDAHLRLFSITSLIACPVVVAGMLWGDPYVFLAAFFIAQVLVSPIMGISAAALQLAAPAHLRGRLSSIYLFVMILLGIGAGPSVVAAFTDFLFADDAKLGNSLALLFAIACPLAALVLQLGRAAMSRAVEENQPAA</sequence>
<feature type="transmembrane region" description="Helical" evidence="6">
    <location>
        <begin position="169"/>
        <end position="190"/>
    </location>
</feature>
<keyword evidence="3 6" id="KW-0812">Transmembrane</keyword>
<feature type="transmembrane region" description="Helical" evidence="6">
    <location>
        <begin position="127"/>
        <end position="149"/>
    </location>
</feature>
<keyword evidence="5 6" id="KW-0472">Membrane</keyword>
<dbReference type="InterPro" id="IPR044770">
    <property type="entry name" value="MFS_spinster-like"/>
</dbReference>
<dbReference type="PROSITE" id="PS50850">
    <property type="entry name" value="MFS"/>
    <property type="match status" value="1"/>
</dbReference>
<dbReference type="InterPro" id="IPR020846">
    <property type="entry name" value="MFS_dom"/>
</dbReference>
<feature type="domain" description="Major facilitator superfamily (MFS) profile" evidence="7">
    <location>
        <begin position="1"/>
        <end position="417"/>
    </location>
</feature>
<evidence type="ECO:0000256" key="3">
    <source>
        <dbReference type="ARBA" id="ARBA00022692"/>
    </source>
</evidence>
<comment type="caution">
    <text evidence="8">The sequence shown here is derived from an EMBL/GenBank/DDBJ whole genome shotgun (WGS) entry which is preliminary data.</text>
</comment>
<gene>
    <name evidence="8" type="ORF">AYO28_07390</name>
</gene>
<dbReference type="EMBL" id="LUCV01000004">
    <property type="protein sequence ID" value="OAI94894.1"/>
    <property type="molecule type" value="Genomic_DNA"/>
</dbReference>
<feature type="transmembrane region" description="Helical" evidence="6">
    <location>
        <begin position="321"/>
        <end position="346"/>
    </location>
</feature>
<keyword evidence="2" id="KW-0813">Transport</keyword>
<dbReference type="InterPro" id="IPR011701">
    <property type="entry name" value="MFS"/>
</dbReference>
<evidence type="ECO:0000313" key="8">
    <source>
        <dbReference type="EMBL" id="OAI94894.1"/>
    </source>
</evidence>
<evidence type="ECO:0000256" key="1">
    <source>
        <dbReference type="ARBA" id="ARBA00004141"/>
    </source>
</evidence>
<evidence type="ECO:0000313" key="9">
    <source>
        <dbReference type="Proteomes" id="UP000077752"/>
    </source>
</evidence>
<dbReference type="GO" id="GO:0016020">
    <property type="term" value="C:membrane"/>
    <property type="evidence" value="ECO:0007669"/>
    <property type="project" value="UniProtKB-SubCell"/>
</dbReference>
<evidence type="ECO:0000256" key="4">
    <source>
        <dbReference type="ARBA" id="ARBA00022989"/>
    </source>
</evidence>
<evidence type="ECO:0000256" key="6">
    <source>
        <dbReference type="SAM" id="Phobius"/>
    </source>
</evidence>
<dbReference type="Pfam" id="PF07690">
    <property type="entry name" value="MFS_1"/>
    <property type="match status" value="1"/>
</dbReference>
<feature type="transmembrane region" description="Helical" evidence="6">
    <location>
        <begin position="67"/>
        <end position="87"/>
    </location>
</feature>
<proteinExistence type="predicted"/>
<dbReference type="InterPro" id="IPR036259">
    <property type="entry name" value="MFS_trans_sf"/>
</dbReference>
<dbReference type="AlphaFoldDB" id="A0A177SVC5"/>
<feature type="transmembrane region" description="Helical" evidence="6">
    <location>
        <begin position="294"/>
        <end position="315"/>
    </location>
</feature>
<feature type="transmembrane region" description="Helical" evidence="6">
    <location>
        <begin position="222"/>
        <end position="244"/>
    </location>
</feature>
<feature type="transmembrane region" description="Helical" evidence="6">
    <location>
        <begin position="39"/>
        <end position="60"/>
    </location>
</feature>
<feature type="transmembrane region" description="Helical" evidence="6">
    <location>
        <begin position="259"/>
        <end position="282"/>
    </location>
</feature>
<dbReference type="PANTHER" id="PTHR23505">
    <property type="entry name" value="SPINSTER"/>
    <property type="match status" value="1"/>
</dbReference>
<evidence type="ECO:0000256" key="5">
    <source>
        <dbReference type="ARBA" id="ARBA00023136"/>
    </source>
</evidence>
<name>A0A177SVC5_PSEPU</name>
<feature type="transmembrane region" description="Helical" evidence="6">
    <location>
        <begin position="93"/>
        <end position="115"/>
    </location>
</feature>
<dbReference type="Gene3D" id="1.20.1250.20">
    <property type="entry name" value="MFS general substrate transporter like domains"/>
    <property type="match status" value="1"/>
</dbReference>
<feature type="transmembrane region" description="Helical" evidence="6">
    <location>
        <begin position="358"/>
        <end position="383"/>
    </location>
</feature>
<dbReference type="Proteomes" id="UP000077752">
    <property type="component" value="Unassembled WGS sequence"/>
</dbReference>
<organism evidence="8 9">
    <name type="scientific">Pseudomonas putida</name>
    <name type="common">Arthrobacter siderocapsulatus</name>
    <dbReference type="NCBI Taxonomy" id="303"/>
    <lineage>
        <taxon>Bacteria</taxon>
        <taxon>Pseudomonadati</taxon>
        <taxon>Pseudomonadota</taxon>
        <taxon>Gammaproteobacteria</taxon>
        <taxon>Pseudomonadales</taxon>
        <taxon>Pseudomonadaceae</taxon>
        <taxon>Pseudomonas</taxon>
    </lineage>
</organism>